<evidence type="ECO:0000256" key="1">
    <source>
        <dbReference type="ARBA" id="ARBA00006479"/>
    </source>
</evidence>
<proteinExistence type="inferred from homology"/>
<comment type="similarity">
    <text evidence="1">Belongs to the ROK (NagC/XylR) family.</text>
</comment>
<dbReference type="Pfam" id="PF00480">
    <property type="entry name" value="ROK"/>
    <property type="match status" value="1"/>
</dbReference>
<organism evidence="2">
    <name type="scientific">Schlesneria paludicola</name>
    <dbReference type="NCBI Taxonomy" id="360056"/>
    <lineage>
        <taxon>Bacteria</taxon>
        <taxon>Pseudomonadati</taxon>
        <taxon>Planctomycetota</taxon>
        <taxon>Planctomycetia</taxon>
        <taxon>Planctomycetales</taxon>
        <taxon>Planctomycetaceae</taxon>
        <taxon>Schlesneria</taxon>
    </lineage>
</organism>
<accession>A0A7C2NZB1</accession>
<reference evidence="2" key="1">
    <citation type="journal article" date="2020" name="mSystems">
        <title>Genome- and Community-Level Interaction Insights into Carbon Utilization and Element Cycling Functions of Hydrothermarchaeota in Hydrothermal Sediment.</title>
        <authorList>
            <person name="Zhou Z."/>
            <person name="Liu Y."/>
            <person name="Xu W."/>
            <person name="Pan J."/>
            <person name="Luo Z.H."/>
            <person name="Li M."/>
        </authorList>
    </citation>
    <scope>NUCLEOTIDE SEQUENCE [LARGE SCALE GENOMIC DNA]</scope>
    <source>
        <strain evidence="2">SpSt-339</strain>
    </source>
</reference>
<dbReference type="EMBL" id="DSOK01000123">
    <property type="protein sequence ID" value="HEN14614.1"/>
    <property type="molecule type" value="Genomic_DNA"/>
</dbReference>
<dbReference type="AlphaFoldDB" id="A0A7C2NZB1"/>
<sequence length="261" mass="28013">MAELATIDGVRTLAVDIGGTNVKVLVLDEGGDAISQREKRPTPRPAVPAAMIDLIVQLAERQPPYQRVSVGFPGVVRHGVTWTAPNLHPDWRGFPLDQVLEERLGCPVRVCNDADMQGFGAIAGEGLEMVITLGTGLGSALFVDGILVPNLELAHHPFGDGKTYEQWLGNASLEALGEAAWEAKLREAIELMRRTFNYDRLYIGGGNGRLLQRGDVPDDVVLVDNIAGLLGGIALWTGVVGTRLVRAPHSVGAYCPVPAER</sequence>
<evidence type="ECO:0000313" key="2">
    <source>
        <dbReference type="EMBL" id="HEN14614.1"/>
    </source>
</evidence>
<dbReference type="InterPro" id="IPR000600">
    <property type="entry name" value="ROK"/>
</dbReference>
<protein>
    <submittedName>
        <fullName evidence="2">ROK family protein</fullName>
    </submittedName>
</protein>
<dbReference type="Gene3D" id="3.30.420.40">
    <property type="match status" value="2"/>
</dbReference>
<dbReference type="PANTHER" id="PTHR18964">
    <property type="entry name" value="ROK (REPRESSOR, ORF, KINASE) FAMILY"/>
    <property type="match status" value="1"/>
</dbReference>
<dbReference type="InterPro" id="IPR043129">
    <property type="entry name" value="ATPase_NBD"/>
</dbReference>
<gene>
    <name evidence="2" type="ORF">ENQ76_03990</name>
</gene>
<dbReference type="PANTHER" id="PTHR18964:SF149">
    <property type="entry name" value="BIFUNCTIONAL UDP-N-ACETYLGLUCOSAMINE 2-EPIMERASE_N-ACETYLMANNOSAMINE KINASE"/>
    <property type="match status" value="1"/>
</dbReference>
<name>A0A7C2NZB1_9PLAN</name>
<dbReference type="SUPFAM" id="SSF53067">
    <property type="entry name" value="Actin-like ATPase domain"/>
    <property type="match status" value="1"/>
</dbReference>
<comment type="caution">
    <text evidence="2">The sequence shown here is derived from an EMBL/GenBank/DDBJ whole genome shotgun (WGS) entry which is preliminary data.</text>
</comment>